<accession>A0A9X4MZ12</accession>
<evidence type="ECO:0000313" key="1">
    <source>
        <dbReference type="EMBL" id="MDG4946639.1"/>
    </source>
</evidence>
<proteinExistence type="predicted"/>
<dbReference type="RefSeq" id="WP_304420991.1">
    <property type="nucleotide sequence ID" value="NZ_JANCMU010000005.1"/>
</dbReference>
<dbReference type="AlphaFoldDB" id="A0A9X4MZ12"/>
<sequence length="99" mass="11641">MKFFNELGFNDFYGQGFSSRWIYTDENLKSIKGVPEIDKCIKKLFAPVNFISRLSELDEFITDFNQYLAFDGWKVIRDKTEIKLKKAGEIDLETTEQKV</sequence>
<comment type="caution">
    <text evidence="1">The sequence shown here is derived from an EMBL/GenBank/DDBJ whole genome shotgun (WGS) entry which is preliminary data.</text>
</comment>
<name>A0A9X4MZ12_9FLAO</name>
<dbReference type="EMBL" id="JANCMU010000005">
    <property type="protein sequence ID" value="MDG4946639.1"/>
    <property type="molecule type" value="Genomic_DNA"/>
</dbReference>
<dbReference type="Proteomes" id="UP001152599">
    <property type="component" value="Unassembled WGS sequence"/>
</dbReference>
<reference evidence="1" key="1">
    <citation type="submission" date="2022-07" db="EMBL/GenBank/DDBJ databases">
        <title>Description and genome-wide analysis of Profundicola chukchiensis gen. nov., sp. nov., marine bacteria isolated from bottom sediments of the Chukchi Sea.</title>
        <authorList>
            <person name="Romanenko L."/>
            <person name="Otstavnykh N."/>
            <person name="Kurilenko V."/>
            <person name="Eremeev V."/>
            <person name="Velansky P."/>
            <person name="Mikhailov V."/>
            <person name="Isaeva M."/>
        </authorList>
    </citation>
    <scope>NUCLEOTIDE SEQUENCE</scope>
    <source>
        <strain evidence="1">KMM 9713</strain>
    </source>
</reference>
<keyword evidence="2" id="KW-1185">Reference proteome</keyword>
<gene>
    <name evidence="1" type="ORF">NMK71_09445</name>
</gene>
<protein>
    <submittedName>
        <fullName evidence="1">Uncharacterized protein</fullName>
    </submittedName>
</protein>
<organism evidence="1 2">
    <name type="scientific">Profundicola chukchiensis</name>
    <dbReference type="NCBI Taxonomy" id="2961959"/>
    <lineage>
        <taxon>Bacteria</taxon>
        <taxon>Pseudomonadati</taxon>
        <taxon>Bacteroidota</taxon>
        <taxon>Flavobacteriia</taxon>
        <taxon>Flavobacteriales</taxon>
        <taxon>Weeksellaceae</taxon>
        <taxon>Profundicola</taxon>
    </lineage>
</organism>
<evidence type="ECO:0000313" key="2">
    <source>
        <dbReference type="Proteomes" id="UP001152599"/>
    </source>
</evidence>